<proteinExistence type="predicted"/>
<dbReference type="AlphaFoldDB" id="W4LWR6"/>
<comment type="caution">
    <text evidence="1">The sequence shown here is derived from an EMBL/GenBank/DDBJ whole genome shotgun (WGS) entry which is preliminary data.</text>
</comment>
<protein>
    <submittedName>
        <fullName evidence="1">Uncharacterized protein</fullName>
    </submittedName>
</protein>
<evidence type="ECO:0000313" key="2">
    <source>
        <dbReference type="Proteomes" id="UP000019141"/>
    </source>
</evidence>
<dbReference type="EMBL" id="AZHW01000152">
    <property type="protein sequence ID" value="ETX02360.1"/>
    <property type="molecule type" value="Genomic_DNA"/>
</dbReference>
<name>W4LWR6_ENTF1</name>
<accession>W4LWR6</accession>
<keyword evidence="2" id="KW-1185">Reference proteome</keyword>
<dbReference type="HOGENOM" id="CLU_2932647_0_0_7"/>
<reference evidence="1 2" key="1">
    <citation type="journal article" date="2014" name="Nature">
        <title>An environmental bacterial taxon with a large and distinct metabolic repertoire.</title>
        <authorList>
            <person name="Wilson M.C."/>
            <person name="Mori T."/>
            <person name="Ruckert C."/>
            <person name="Uria A.R."/>
            <person name="Helf M.J."/>
            <person name="Takada K."/>
            <person name="Gernert C."/>
            <person name="Steffens U.A."/>
            <person name="Heycke N."/>
            <person name="Schmitt S."/>
            <person name="Rinke C."/>
            <person name="Helfrich E.J."/>
            <person name="Brachmann A.O."/>
            <person name="Gurgui C."/>
            <person name="Wakimoto T."/>
            <person name="Kracht M."/>
            <person name="Crusemann M."/>
            <person name="Hentschel U."/>
            <person name="Abe I."/>
            <person name="Matsunaga S."/>
            <person name="Kalinowski J."/>
            <person name="Takeyama H."/>
            <person name="Piel J."/>
        </authorList>
    </citation>
    <scope>NUCLEOTIDE SEQUENCE [LARGE SCALE GENOMIC DNA]</scope>
    <source>
        <strain evidence="2">TSY1</strain>
    </source>
</reference>
<gene>
    <name evidence="1" type="ORF">ETSY1_03805</name>
</gene>
<evidence type="ECO:0000313" key="1">
    <source>
        <dbReference type="EMBL" id="ETX02360.1"/>
    </source>
</evidence>
<sequence>MLEICLHFFVRHQVNFFMARAAQIDRTALEIFAREIGFFLFMPRARNEMMRSDLTDLTAA</sequence>
<organism evidence="1 2">
    <name type="scientific">Entotheonella factor</name>
    <dbReference type="NCBI Taxonomy" id="1429438"/>
    <lineage>
        <taxon>Bacteria</taxon>
        <taxon>Pseudomonadati</taxon>
        <taxon>Nitrospinota/Tectimicrobiota group</taxon>
        <taxon>Candidatus Tectimicrobiota</taxon>
        <taxon>Candidatus Entotheonellia</taxon>
        <taxon>Candidatus Entotheonellales</taxon>
        <taxon>Candidatus Entotheonellaceae</taxon>
        <taxon>Candidatus Entotheonella</taxon>
    </lineage>
</organism>
<dbReference type="Proteomes" id="UP000019141">
    <property type="component" value="Unassembled WGS sequence"/>
</dbReference>